<dbReference type="GO" id="GO:0046872">
    <property type="term" value="F:metal ion binding"/>
    <property type="evidence" value="ECO:0007669"/>
    <property type="project" value="UniProtKB-KW"/>
</dbReference>
<organism evidence="8 9">
    <name type="scientific">Ascidiaceihabitans donghaensis</name>
    <dbReference type="NCBI Taxonomy" id="1510460"/>
    <lineage>
        <taxon>Bacteria</taxon>
        <taxon>Pseudomonadati</taxon>
        <taxon>Pseudomonadota</taxon>
        <taxon>Alphaproteobacteria</taxon>
        <taxon>Rhodobacterales</taxon>
        <taxon>Paracoccaceae</taxon>
        <taxon>Ascidiaceihabitans</taxon>
    </lineage>
</organism>
<dbReference type="RefSeq" id="WP_108828310.1">
    <property type="nucleotide sequence ID" value="NZ_OMOR01000001.1"/>
</dbReference>
<evidence type="ECO:0000256" key="3">
    <source>
        <dbReference type="ARBA" id="ARBA00022801"/>
    </source>
</evidence>
<dbReference type="GO" id="GO:0051603">
    <property type="term" value="P:proteolysis involved in protein catabolic process"/>
    <property type="evidence" value="ECO:0007669"/>
    <property type="project" value="TreeGrafter"/>
</dbReference>
<reference evidence="8 9" key="1">
    <citation type="submission" date="2018-03" db="EMBL/GenBank/DDBJ databases">
        <authorList>
            <person name="Keele B.F."/>
        </authorList>
    </citation>
    <scope>NUCLEOTIDE SEQUENCE [LARGE SCALE GENOMIC DNA]</scope>
    <source>
        <strain evidence="8 9">CECT 8599</strain>
    </source>
</reference>
<name>A0A2R8BDP7_9RHOB</name>
<evidence type="ECO:0000256" key="6">
    <source>
        <dbReference type="RuleBase" id="RU003983"/>
    </source>
</evidence>
<accession>A0A2R8BDP7</accession>
<keyword evidence="5 6" id="KW-0482">Metalloprotease</keyword>
<evidence type="ECO:0000259" key="7">
    <source>
        <dbReference type="Pfam" id="PF01435"/>
    </source>
</evidence>
<feature type="domain" description="Peptidase M48" evidence="7">
    <location>
        <begin position="38"/>
        <end position="221"/>
    </location>
</feature>
<evidence type="ECO:0000313" key="8">
    <source>
        <dbReference type="EMBL" id="SPH21197.1"/>
    </source>
</evidence>
<dbReference type="EC" id="3.4.24.-" evidence="8"/>
<keyword evidence="9" id="KW-1185">Reference proteome</keyword>
<comment type="cofactor">
    <cofactor evidence="6">
        <name>Zn(2+)</name>
        <dbReference type="ChEBI" id="CHEBI:29105"/>
    </cofactor>
    <text evidence="6">Binds 1 zinc ion per subunit.</text>
</comment>
<evidence type="ECO:0000313" key="9">
    <source>
        <dbReference type="Proteomes" id="UP000244880"/>
    </source>
</evidence>
<evidence type="ECO:0000256" key="2">
    <source>
        <dbReference type="ARBA" id="ARBA00022723"/>
    </source>
</evidence>
<proteinExistence type="inferred from homology"/>
<evidence type="ECO:0000256" key="5">
    <source>
        <dbReference type="ARBA" id="ARBA00023049"/>
    </source>
</evidence>
<dbReference type="InterPro" id="IPR001915">
    <property type="entry name" value="Peptidase_M48"/>
</dbReference>
<dbReference type="OrthoDB" id="9810445at2"/>
<dbReference type="PANTHER" id="PTHR22726">
    <property type="entry name" value="METALLOENDOPEPTIDASE OMA1"/>
    <property type="match status" value="1"/>
</dbReference>
<keyword evidence="1 6" id="KW-0645">Protease</keyword>
<protein>
    <submittedName>
        <fullName evidence="8">Metalloprotease LoiP</fullName>
        <ecNumber evidence="8">3.4.24.-</ecNumber>
    </submittedName>
</protein>
<dbReference type="CDD" id="cd07332">
    <property type="entry name" value="M48C_Oma1_like"/>
    <property type="match status" value="1"/>
</dbReference>
<dbReference type="AlphaFoldDB" id="A0A2R8BDP7"/>
<dbReference type="Pfam" id="PF01435">
    <property type="entry name" value="Peptidase_M48"/>
    <property type="match status" value="1"/>
</dbReference>
<keyword evidence="2" id="KW-0479">Metal-binding</keyword>
<evidence type="ECO:0000256" key="1">
    <source>
        <dbReference type="ARBA" id="ARBA00022670"/>
    </source>
</evidence>
<dbReference type="InterPro" id="IPR051156">
    <property type="entry name" value="Mito/Outer_Membr_Metalloprot"/>
</dbReference>
<comment type="similarity">
    <text evidence="6">Belongs to the peptidase M48 family.</text>
</comment>
<evidence type="ECO:0000256" key="4">
    <source>
        <dbReference type="ARBA" id="ARBA00022833"/>
    </source>
</evidence>
<dbReference type="Gene3D" id="3.30.2010.10">
    <property type="entry name" value="Metalloproteases ('zincins'), catalytic domain"/>
    <property type="match status" value="1"/>
</dbReference>
<dbReference type="GO" id="GO:0004222">
    <property type="term" value="F:metalloendopeptidase activity"/>
    <property type="evidence" value="ECO:0007669"/>
    <property type="project" value="InterPro"/>
</dbReference>
<gene>
    <name evidence="8" type="primary">loiP</name>
    <name evidence="8" type="ORF">ASD8599_01946</name>
</gene>
<keyword evidence="3 6" id="KW-0378">Hydrolase</keyword>
<keyword evidence="4 6" id="KW-0862">Zinc</keyword>
<dbReference type="PANTHER" id="PTHR22726:SF1">
    <property type="entry name" value="METALLOENDOPEPTIDASE OMA1, MITOCHONDRIAL"/>
    <property type="match status" value="1"/>
</dbReference>
<dbReference type="EMBL" id="OMOR01000001">
    <property type="protein sequence ID" value="SPH21197.1"/>
    <property type="molecule type" value="Genomic_DNA"/>
</dbReference>
<dbReference type="GO" id="GO:0016020">
    <property type="term" value="C:membrane"/>
    <property type="evidence" value="ECO:0007669"/>
    <property type="project" value="TreeGrafter"/>
</dbReference>
<dbReference type="Proteomes" id="UP000244880">
    <property type="component" value="Unassembled WGS sequence"/>
</dbReference>
<sequence>MIKFAPILIALAYGIAMYRFSAWRTAKELDAKSTELADPMLRHLCDQMAAALELPRIKVHIYEIDPINGLAAPDGRIFITRGFYKRFKNGDVSADELASVIAHELGHVALGHTRRRMIDFSGQNAMRTALAMILGRFLPGIGPWLAGALMNLFMAKLSRNDEFEADAYAAALLTKSGIGIEGQISLFEKLDALTQSNAGAAPAWFLSHPKTHERIAALRKMEDRWKALPSSK</sequence>